<reference evidence="3" key="1">
    <citation type="submission" date="2022-11" db="UniProtKB">
        <authorList>
            <consortium name="WormBaseParasite"/>
        </authorList>
    </citation>
    <scope>IDENTIFICATION</scope>
</reference>
<evidence type="ECO:0000256" key="1">
    <source>
        <dbReference type="SAM" id="MobiDB-lite"/>
    </source>
</evidence>
<accession>A0A915DYT9</accession>
<proteinExistence type="predicted"/>
<feature type="region of interest" description="Disordered" evidence="1">
    <location>
        <begin position="69"/>
        <end position="134"/>
    </location>
</feature>
<dbReference type="Proteomes" id="UP000887574">
    <property type="component" value="Unplaced"/>
</dbReference>
<dbReference type="AlphaFoldDB" id="A0A915DYT9"/>
<evidence type="ECO:0000313" key="3">
    <source>
        <dbReference type="WBParaSite" id="jg24380"/>
    </source>
</evidence>
<feature type="compositionally biased region" description="Low complexity" evidence="1">
    <location>
        <begin position="80"/>
        <end position="94"/>
    </location>
</feature>
<dbReference type="WBParaSite" id="jg24380">
    <property type="protein sequence ID" value="jg24380"/>
    <property type="gene ID" value="jg24380"/>
</dbReference>
<keyword evidence="2" id="KW-1185">Reference proteome</keyword>
<name>A0A915DYT9_9BILA</name>
<organism evidence="2 3">
    <name type="scientific">Ditylenchus dipsaci</name>
    <dbReference type="NCBI Taxonomy" id="166011"/>
    <lineage>
        <taxon>Eukaryota</taxon>
        <taxon>Metazoa</taxon>
        <taxon>Ecdysozoa</taxon>
        <taxon>Nematoda</taxon>
        <taxon>Chromadorea</taxon>
        <taxon>Rhabditida</taxon>
        <taxon>Tylenchina</taxon>
        <taxon>Tylenchomorpha</taxon>
        <taxon>Sphaerularioidea</taxon>
        <taxon>Anguinidae</taxon>
        <taxon>Anguininae</taxon>
        <taxon>Ditylenchus</taxon>
    </lineage>
</organism>
<protein>
    <submittedName>
        <fullName evidence="3">Uncharacterized protein</fullName>
    </submittedName>
</protein>
<sequence length="208" mass="23079">MHYQSFQRATRATLRLPPLRSTLAQTDEQGGQVFDTKYGRKVSLQHHYFQPHEYNGLMRKLSEQTSHLGYNYTNGAPRKYSPSPGYGSSPGVSPIMDHPSNLKQQAAPPKPARRPPYRHSLAVPSLSDSGSIQSIEDSQNKQLAPLIDALSSQLKLDLSQLDNEQKSKLEVSKSQKCTAKMNIMTSGQQSETPNSVVLLRLSPVVAHI</sequence>
<evidence type="ECO:0000313" key="2">
    <source>
        <dbReference type="Proteomes" id="UP000887574"/>
    </source>
</evidence>